<dbReference type="Proteomes" id="UP000265962">
    <property type="component" value="Unassembled WGS sequence"/>
</dbReference>
<dbReference type="OrthoDB" id="9807664at2"/>
<keyword evidence="2" id="KW-1185">Reference proteome</keyword>
<keyword evidence="1" id="KW-0326">Glycosidase</keyword>
<evidence type="ECO:0000313" key="1">
    <source>
        <dbReference type="EMBL" id="SPF69547.1"/>
    </source>
</evidence>
<dbReference type="EMBL" id="OMOH01000017">
    <property type="protein sequence ID" value="SPF69547.1"/>
    <property type="molecule type" value="Genomic_DNA"/>
</dbReference>
<dbReference type="SUPFAM" id="SSF48150">
    <property type="entry name" value="DNA-glycosylase"/>
    <property type="match status" value="1"/>
</dbReference>
<dbReference type="InterPro" id="IPR011257">
    <property type="entry name" value="DNA_glycosylase"/>
</dbReference>
<dbReference type="EC" id="3.2.2.20" evidence="1"/>
<dbReference type="InterPro" id="IPR005019">
    <property type="entry name" value="Adenine_glyco"/>
</dbReference>
<organism evidence="1 2">
    <name type="scientific">Propionibacterium ruminifibrarum</name>
    <dbReference type="NCBI Taxonomy" id="1962131"/>
    <lineage>
        <taxon>Bacteria</taxon>
        <taxon>Bacillati</taxon>
        <taxon>Actinomycetota</taxon>
        <taxon>Actinomycetes</taxon>
        <taxon>Propionibacteriales</taxon>
        <taxon>Propionibacteriaceae</taxon>
        <taxon>Propionibacterium</taxon>
    </lineage>
</organism>
<dbReference type="Gene3D" id="1.10.340.30">
    <property type="entry name" value="Hypothetical protein, domain 2"/>
    <property type="match status" value="1"/>
</dbReference>
<name>A0A375I3Q7_9ACTN</name>
<dbReference type="PANTHER" id="PTHR30037:SF4">
    <property type="entry name" value="DNA-3-METHYLADENINE GLYCOSYLASE I"/>
    <property type="match status" value="1"/>
</dbReference>
<reference evidence="2" key="1">
    <citation type="submission" date="2018-02" db="EMBL/GenBank/DDBJ databases">
        <authorList>
            <person name="Hornung B."/>
        </authorList>
    </citation>
    <scope>NUCLEOTIDE SEQUENCE [LARGE SCALE GENOMIC DNA]</scope>
</reference>
<dbReference type="Pfam" id="PF03352">
    <property type="entry name" value="Adenine_glyco"/>
    <property type="match status" value="1"/>
</dbReference>
<dbReference type="GO" id="GO:0008725">
    <property type="term" value="F:DNA-3-methyladenine glycosylase activity"/>
    <property type="evidence" value="ECO:0007669"/>
    <property type="project" value="UniProtKB-EC"/>
</dbReference>
<evidence type="ECO:0000313" key="2">
    <source>
        <dbReference type="Proteomes" id="UP000265962"/>
    </source>
</evidence>
<dbReference type="GO" id="GO:0006284">
    <property type="term" value="P:base-excision repair"/>
    <property type="evidence" value="ECO:0007669"/>
    <property type="project" value="InterPro"/>
</dbReference>
<gene>
    <name evidence="1" type="ORF">PROPJV5_2532</name>
</gene>
<dbReference type="RefSeq" id="WP_119716624.1">
    <property type="nucleotide sequence ID" value="NZ_OMOH01000017.1"/>
</dbReference>
<dbReference type="InterPro" id="IPR052891">
    <property type="entry name" value="DNA-3mA_glycosylase"/>
</dbReference>
<proteinExistence type="predicted"/>
<dbReference type="AlphaFoldDB" id="A0A375I3Q7"/>
<dbReference type="PANTHER" id="PTHR30037">
    <property type="entry name" value="DNA-3-METHYLADENINE GLYCOSYLASE 1"/>
    <property type="match status" value="1"/>
</dbReference>
<sequence>MSAELIVGEDGRVRPVWAAHDPLLRDYYDHEWGAPVTDERGLYERLCLEAFQSGLSWATILRKRPAFRRAFAGFDVDRVARFGPADVERLLTDASIVRNRRKIEAAVTNARATRALRDRGGLPRLVWSFLPPAGPRPASMAEIPTRSPQSEALARALRAEGFVFVGPTTMYAMMQAIGMVDDRLEGADGLIEAPGEPGDAAFC</sequence>
<keyword evidence="1" id="KW-0378">Hydrolase</keyword>
<accession>A0A375I3Q7</accession>
<protein>
    <submittedName>
        <fullName evidence="1">DNA-3-methyladenine glycosylase I</fullName>
        <ecNumber evidence="1">3.2.2.20</ecNumber>
    </submittedName>
</protein>